<dbReference type="PANTHER" id="PTHR43378">
    <property type="entry name" value="UDP-3-O-ACYLGLUCOSAMINE N-ACYLTRANSFERASE"/>
    <property type="match status" value="1"/>
</dbReference>
<evidence type="ECO:0000313" key="9">
    <source>
        <dbReference type="EMBL" id="AXC14687.1"/>
    </source>
</evidence>
<feature type="domain" description="UDP-3-O-[3-hydroxymyristoyl] glucosamine N-acyltransferase non-repeat region" evidence="8">
    <location>
        <begin position="29"/>
        <end position="91"/>
    </location>
</feature>
<dbReference type="Pfam" id="PF00132">
    <property type="entry name" value="Hexapep"/>
    <property type="match status" value="2"/>
</dbReference>
<sequence length="351" mass="36975">MNSFTIQPMKLGELALALGAECDGAVDEEITGVAGIEEAVPGQLTFIANKKYVGYARTTKASAILVSPDFPPLTIPTLRIRNPYHAFARAVGLFYQPPTYPPGIHPTAVIDPTSLIGKDPHIGAYAVIGAGVVLGDHATLLPHVVLYPKTVIGSNFFAHAHSVVRENCRLGDRVVLQNGVIVGGDGFGFAKGEDGAWYKIPQSGPVLIGDDVEIQSNACVDRASVGETRIANGAKIDNLVQVGHGSSVGTNTLLCAQVGLAGSSQIGDNVILAGQVGVAGHCHVGDGVVATAQSGIPNDVPAGQIVSGYPAIENRQWLRAVAYFQRLPELFREVKRQGRKEKEIRNHADQG</sequence>
<keyword evidence="2 7" id="KW-0441">Lipid A biosynthesis</keyword>
<dbReference type="InterPro" id="IPR007691">
    <property type="entry name" value="LpxD"/>
</dbReference>
<evidence type="ECO:0000256" key="6">
    <source>
        <dbReference type="ARBA" id="ARBA00023315"/>
    </source>
</evidence>
<dbReference type="EC" id="2.3.1.191" evidence="7"/>
<keyword evidence="1 7" id="KW-0444">Lipid biosynthesis</keyword>
<dbReference type="InterPro" id="IPR011004">
    <property type="entry name" value="Trimer_LpxA-like_sf"/>
</dbReference>
<evidence type="ECO:0000313" key="10">
    <source>
        <dbReference type="Proteomes" id="UP000253606"/>
    </source>
</evidence>
<keyword evidence="3 7" id="KW-0808">Transferase</keyword>
<dbReference type="Gene3D" id="2.160.10.10">
    <property type="entry name" value="Hexapeptide repeat proteins"/>
    <property type="match status" value="1"/>
</dbReference>
<keyword evidence="5 7" id="KW-0443">Lipid metabolism</keyword>
<dbReference type="CDD" id="cd03352">
    <property type="entry name" value="LbH_LpxD"/>
    <property type="match status" value="1"/>
</dbReference>
<accession>A0A2Z5G7A4</accession>
<dbReference type="NCBIfam" id="TIGR01853">
    <property type="entry name" value="lipid_A_lpxD"/>
    <property type="match status" value="1"/>
</dbReference>
<dbReference type="Proteomes" id="UP000253606">
    <property type="component" value="Chromosome"/>
</dbReference>
<dbReference type="InterPro" id="IPR020573">
    <property type="entry name" value="UDP_GlcNAc_AcTrfase_non-rep"/>
</dbReference>
<organism evidence="9 10">
    <name type="scientific">Acidisarcina polymorpha</name>
    <dbReference type="NCBI Taxonomy" id="2211140"/>
    <lineage>
        <taxon>Bacteria</taxon>
        <taxon>Pseudomonadati</taxon>
        <taxon>Acidobacteriota</taxon>
        <taxon>Terriglobia</taxon>
        <taxon>Terriglobales</taxon>
        <taxon>Acidobacteriaceae</taxon>
        <taxon>Acidisarcina</taxon>
    </lineage>
</organism>
<dbReference type="Gene3D" id="3.40.1390.10">
    <property type="entry name" value="MurE/MurF, N-terminal domain"/>
    <property type="match status" value="1"/>
</dbReference>
<dbReference type="GO" id="GO:0016410">
    <property type="term" value="F:N-acyltransferase activity"/>
    <property type="evidence" value="ECO:0007669"/>
    <property type="project" value="InterPro"/>
</dbReference>
<name>A0A2Z5G7A4_9BACT</name>
<gene>
    <name evidence="7" type="primary">lpxD</name>
    <name evidence="9" type="ORF">ACPOL_5439</name>
</gene>
<comment type="similarity">
    <text evidence="7">Belongs to the transferase hexapeptide repeat family. LpxD subfamily.</text>
</comment>
<comment type="catalytic activity">
    <reaction evidence="7">
        <text>a UDP-3-O-[(3R)-3-hydroxyacyl]-alpha-D-glucosamine + a (3R)-hydroxyacyl-[ACP] = a UDP-2-N,3-O-bis[(3R)-3-hydroxyacyl]-alpha-D-glucosamine + holo-[ACP] + H(+)</text>
        <dbReference type="Rhea" id="RHEA:53836"/>
        <dbReference type="Rhea" id="RHEA-COMP:9685"/>
        <dbReference type="Rhea" id="RHEA-COMP:9945"/>
        <dbReference type="ChEBI" id="CHEBI:15378"/>
        <dbReference type="ChEBI" id="CHEBI:64479"/>
        <dbReference type="ChEBI" id="CHEBI:78827"/>
        <dbReference type="ChEBI" id="CHEBI:137740"/>
        <dbReference type="ChEBI" id="CHEBI:137748"/>
        <dbReference type="EC" id="2.3.1.191"/>
    </reaction>
</comment>
<comment type="pathway">
    <text evidence="7">Bacterial outer membrane biogenesis; LPS lipid A biosynthesis.</text>
</comment>
<evidence type="ECO:0000256" key="4">
    <source>
        <dbReference type="ARBA" id="ARBA00022737"/>
    </source>
</evidence>
<feature type="active site" description="Proton acceptor" evidence="7">
    <location>
        <position position="244"/>
    </location>
</feature>
<dbReference type="PANTHER" id="PTHR43378:SF2">
    <property type="entry name" value="UDP-3-O-ACYLGLUCOSAMINE N-ACYLTRANSFERASE 1, MITOCHONDRIAL-RELATED"/>
    <property type="match status" value="1"/>
</dbReference>
<keyword evidence="10" id="KW-1185">Reference proteome</keyword>
<dbReference type="GO" id="GO:0016020">
    <property type="term" value="C:membrane"/>
    <property type="evidence" value="ECO:0007669"/>
    <property type="project" value="GOC"/>
</dbReference>
<evidence type="ECO:0000256" key="7">
    <source>
        <dbReference type="HAMAP-Rule" id="MF_00523"/>
    </source>
</evidence>
<dbReference type="SUPFAM" id="SSF51161">
    <property type="entry name" value="Trimeric LpxA-like enzymes"/>
    <property type="match status" value="1"/>
</dbReference>
<protein>
    <recommendedName>
        <fullName evidence="7">UDP-3-O-acylglucosamine N-acyltransferase</fullName>
        <ecNumber evidence="7">2.3.1.191</ecNumber>
    </recommendedName>
</protein>
<evidence type="ECO:0000256" key="1">
    <source>
        <dbReference type="ARBA" id="ARBA00022516"/>
    </source>
</evidence>
<comment type="function">
    <text evidence="7">Catalyzes the N-acylation of UDP-3-O-acylglucosamine using 3-hydroxyacyl-ACP as the acyl donor. Is involved in the biosynthesis of lipid A, a phosphorylated glycolipid that anchors the lipopolysaccharide to the outer membrane of the cell.</text>
</comment>
<dbReference type="EMBL" id="CP030840">
    <property type="protein sequence ID" value="AXC14687.1"/>
    <property type="molecule type" value="Genomic_DNA"/>
</dbReference>
<dbReference type="KEGG" id="abas:ACPOL_5439"/>
<keyword evidence="4 7" id="KW-0677">Repeat</keyword>
<evidence type="ECO:0000259" key="8">
    <source>
        <dbReference type="Pfam" id="PF04613"/>
    </source>
</evidence>
<dbReference type="HAMAP" id="MF_00523">
    <property type="entry name" value="LpxD"/>
    <property type="match status" value="1"/>
</dbReference>
<keyword evidence="6 7" id="KW-0012">Acyltransferase</keyword>
<proteinExistence type="inferred from homology"/>
<evidence type="ECO:0000256" key="5">
    <source>
        <dbReference type="ARBA" id="ARBA00023098"/>
    </source>
</evidence>
<dbReference type="UniPathway" id="UPA00973"/>
<dbReference type="AlphaFoldDB" id="A0A2Z5G7A4"/>
<dbReference type="Pfam" id="PF04613">
    <property type="entry name" value="LpxD"/>
    <property type="match status" value="1"/>
</dbReference>
<dbReference type="NCBIfam" id="NF002060">
    <property type="entry name" value="PRK00892.1"/>
    <property type="match status" value="1"/>
</dbReference>
<evidence type="ECO:0000256" key="2">
    <source>
        <dbReference type="ARBA" id="ARBA00022556"/>
    </source>
</evidence>
<dbReference type="GO" id="GO:0009245">
    <property type="term" value="P:lipid A biosynthetic process"/>
    <property type="evidence" value="ECO:0007669"/>
    <property type="project" value="UniProtKB-UniRule"/>
</dbReference>
<comment type="subunit">
    <text evidence="7">Homotrimer.</text>
</comment>
<reference evidence="9 10" key="1">
    <citation type="journal article" date="2018" name="Front. Microbiol.">
        <title>Hydrolytic Capabilities as a Key to Environmental Success: Chitinolytic and Cellulolytic Acidobacteria From Acidic Sub-arctic Soils and Boreal Peatlands.</title>
        <authorList>
            <person name="Belova S.E."/>
            <person name="Ravin N.V."/>
            <person name="Pankratov T.A."/>
            <person name="Rakitin A.L."/>
            <person name="Ivanova A.A."/>
            <person name="Beletsky A.V."/>
            <person name="Mardanov A.V."/>
            <person name="Sinninghe Damste J.S."/>
            <person name="Dedysh S.N."/>
        </authorList>
    </citation>
    <scope>NUCLEOTIDE SEQUENCE [LARGE SCALE GENOMIC DNA]</scope>
    <source>
        <strain evidence="9 10">SBC82</strain>
    </source>
</reference>
<evidence type="ECO:0000256" key="3">
    <source>
        <dbReference type="ARBA" id="ARBA00022679"/>
    </source>
</evidence>
<dbReference type="InterPro" id="IPR001451">
    <property type="entry name" value="Hexapep"/>
</dbReference>
<dbReference type="GO" id="GO:0103118">
    <property type="term" value="F:UDP-3-O-[(3R)-3-hydroxyacyl]-glucosamine N-acyltransferase activity"/>
    <property type="evidence" value="ECO:0007669"/>
    <property type="project" value="UniProtKB-EC"/>
</dbReference>